<comment type="caution">
    <text evidence="1">The sequence shown here is derived from an EMBL/GenBank/DDBJ whole genome shotgun (WGS) entry which is preliminary data.</text>
</comment>
<keyword evidence="2" id="KW-1185">Reference proteome</keyword>
<gene>
    <name evidence="1" type="ORF">M9H77_33960</name>
</gene>
<proteinExistence type="predicted"/>
<protein>
    <submittedName>
        <fullName evidence="1">Uncharacterized protein</fullName>
    </submittedName>
</protein>
<accession>A0ACB9ZKK6</accession>
<sequence>MSYKAQPHSYYCRVTTAGELIVTGERRSTIVTVVVIGFDESETKRAAREGRGVTKSKTLSKFSTNFTFIPTKNENKKSKRIYLPSLLTFGFLGDGQQQQLMAQK</sequence>
<name>A0ACB9ZKK6_CATRO</name>
<dbReference type="EMBL" id="CM044708">
    <property type="protein sequence ID" value="KAI5647955.1"/>
    <property type="molecule type" value="Genomic_DNA"/>
</dbReference>
<organism evidence="1 2">
    <name type="scientific">Catharanthus roseus</name>
    <name type="common">Madagascar periwinkle</name>
    <name type="synonym">Vinca rosea</name>
    <dbReference type="NCBI Taxonomy" id="4058"/>
    <lineage>
        <taxon>Eukaryota</taxon>
        <taxon>Viridiplantae</taxon>
        <taxon>Streptophyta</taxon>
        <taxon>Embryophyta</taxon>
        <taxon>Tracheophyta</taxon>
        <taxon>Spermatophyta</taxon>
        <taxon>Magnoliopsida</taxon>
        <taxon>eudicotyledons</taxon>
        <taxon>Gunneridae</taxon>
        <taxon>Pentapetalae</taxon>
        <taxon>asterids</taxon>
        <taxon>lamiids</taxon>
        <taxon>Gentianales</taxon>
        <taxon>Apocynaceae</taxon>
        <taxon>Rauvolfioideae</taxon>
        <taxon>Vinceae</taxon>
        <taxon>Catharanthinae</taxon>
        <taxon>Catharanthus</taxon>
    </lineage>
</organism>
<dbReference type="Proteomes" id="UP001060085">
    <property type="component" value="Linkage Group LG08"/>
</dbReference>
<evidence type="ECO:0000313" key="1">
    <source>
        <dbReference type="EMBL" id="KAI5647955.1"/>
    </source>
</evidence>
<reference evidence="2" key="1">
    <citation type="journal article" date="2023" name="Nat. Plants">
        <title>Single-cell RNA sequencing provides a high-resolution roadmap for understanding the multicellular compartmentation of specialized metabolism.</title>
        <authorList>
            <person name="Sun S."/>
            <person name="Shen X."/>
            <person name="Li Y."/>
            <person name="Li Y."/>
            <person name="Wang S."/>
            <person name="Li R."/>
            <person name="Zhang H."/>
            <person name="Shen G."/>
            <person name="Guo B."/>
            <person name="Wei J."/>
            <person name="Xu J."/>
            <person name="St-Pierre B."/>
            <person name="Chen S."/>
            <person name="Sun C."/>
        </authorList>
    </citation>
    <scope>NUCLEOTIDE SEQUENCE [LARGE SCALE GENOMIC DNA]</scope>
</reference>
<evidence type="ECO:0000313" key="2">
    <source>
        <dbReference type="Proteomes" id="UP001060085"/>
    </source>
</evidence>